<gene>
    <name evidence="2" type="ORF">P0082_04485</name>
</gene>
<accession>A0ABY8MLR1</accession>
<name>A0ABY8MLR1_9SPIO</name>
<dbReference type="RefSeq" id="WP_326928330.1">
    <property type="nucleotide sequence ID" value="NZ_CP123443.1"/>
</dbReference>
<evidence type="ECO:0000313" key="3">
    <source>
        <dbReference type="Proteomes" id="UP001228690"/>
    </source>
</evidence>
<protein>
    <recommendedName>
        <fullName evidence="4">EF-hand domain-containing protein</fullName>
    </recommendedName>
</protein>
<feature type="region of interest" description="Disordered" evidence="1">
    <location>
        <begin position="206"/>
        <end position="324"/>
    </location>
</feature>
<evidence type="ECO:0008006" key="4">
    <source>
        <dbReference type="Google" id="ProtNLM"/>
    </source>
</evidence>
<evidence type="ECO:0000313" key="2">
    <source>
        <dbReference type="EMBL" id="WGK70123.1"/>
    </source>
</evidence>
<evidence type="ECO:0000256" key="1">
    <source>
        <dbReference type="SAM" id="MobiDB-lite"/>
    </source>
</evidence>
<feature type="compositionally biased region" description="Polar residues" evidence="1">
    <location>
        <begin position="215"/>
        <end position="237"/>
    </location>
</feature>
<feature type="compositionally biased region" description="Low complexity" evidence="1">
    <location>
        <begin position="238"/>
        <end position="269"/>
    </location>
</feature>
<organism evidence="2 3">
    <name type="scientific">Candidatus Haliotispira prima</name>
    <dbReference type="NCBI Taxonomy" id="3034016"/>
    <lineage>
        <taxon>Bacteria</taxon>
        <taxon>Pseudomonadati</taxon>
        <taxon>Spirochaetota</taxon>
        <taxon>Spirochaetia</taxon>
        <taxon>Spirochaetales</taxon>
        <taxon>Spirochaetaceae</taxon>
        <taxon>Candidatus Haliotispira</taxon>
    </lineage>
</organism>
<reference evidence="2 3" key="1">
    <citation type="submission" date="2023-04" db="EMBL/GenBank/DDBJ databases">
        <title>Spirochaete genome identified in red abalone sample constitutes a novel genus.</title>
        <authorList>
            <person name="Sharma S.P."/>
            <person name="Purcell C.M."/>
            <person name="Hyde J.R."/>
            <person name="Severin A.J."/>
        </authorList>
    </citation>
    <scope>NUCLEOTIDE SEQUENCE [LARGE SCALE GENOMIC DNA]</scope>
    <source>
        <strain evidence="2 3">SP-2023</strain>
    </source>
</reference>
<sequence>MKKFNLNLLILILVILVIIMQMRSCLEKGTNEAVRVTVAERPASVDVLLIPENADVAANLDLEAVGTLLGQAGDAEELEILLNRQDGINNLDINEDGVVDFISVTEFGTGNERGFSLSTEIAEGEEQELATIHVQQDEAGEQTVQVQGNQNLYGPNHYYQSRVGVGNVLLFAWLFSPHTPYYSPFAWGYYPPYYGGGYRTISRTQYRSRTDTARRSSQQSNTPRLQKSSKPQFQPKTSSPKASANAAARRSSLGSPTSSQRSFRNSSSTAGNAKTRESSQPKAGANNARRRSSLSNPTSSQRSFQTSVRRSPASRSGSSFGGGK</sequence>
<feature type="compositionally biased region" description="Polar residues" evidence="1">
    <location>
        <begin position="293"/>
        <end position="318"/>
    </location>
</feature>
<proteinExistence type="predicted"/>
<dbReference type="Proteomes" id="UP001228690">
    <property type="component" value="Chromosome"/>
</dbReference>
<keyword evidence="3" id="KW-1185">Reference proteome</keyword>
<dbReference type="EMBL" id="CP123443">
    <property type="protein sequence ID" value="WGK70123.1"/>
    <property type="molecule type" value="Genomic_DNA"/>
</dbReference>